<dbReference type="EMBL" id="LLXL01008519">
    <property type="protein sequence ID" value="PKK50139.1"/>
    <property type="molecule type" value="Genomic_DNA"/>
</dbReference>
<gene>
    <name evidence="1" type="ORF">RhiirC2_803397</name>
</gene>
<evidence type="ECO:0000313" key="2">
    <source>
        <dbReference type="Proteomes" id="UP000233469"/>
    </source>
</evidence>
<protein>
    <submittedName>
        <fullName evidence="1">Uncharacterized protein</fullName>
    </submittedName>
</protein>
<sequence length="71" mass="8278">MFLFKNITFLNNFSFILILLLVSKFPAFENRYSLIVEVAETTKYSLTSLTTTTLDLKSCTIRILLFIKDFD</sequence>
<proteinExistence type="predicted"/>
<comment type="caution">
    <text evidence="1">The sequence shown here is derived from an EMBL/GenBank/DDBJ whole genome shotgun (WGS) entry which is preliminary data.</text>
</comment>
<accession>A0A2N1LLA5</accession>
<dbReference type="AlphaFoldDB" id="A0A2N1LLA5"/>
<dbReference type="Proteomes" id="UP000233469">
    <property type="component" value="Unassembled WGS sequence"/>
</dbReference>
<evidence type="ECO:0000313" key="1">
    <source>
        <dbReference type="EMBL" id="PKK50139.1"/>
    </source>
</evidence>
<organism evidence="1 2">
    <name type="scientific">Rhizophagus irregularis</name>
    <dbReference type="NCBI Taxonomy" id="588596"/>
    <lineage>
        <taxon>Eukaryota</taxon>
        <taxon>Fungi</taxon>
        <taxon>Fungi incertae sedis</taxon>
        <taxon>Mucoromycota</taxon>
        <taxon>Glomeromycotina</taxon>
        <taxon>Glomeromycetes</taxon>
        <taxon>Glomerales</taxon>
        <taxon>Glomeraceae</taxon>
        <taxon>Rhizophagus</taxon>
    </lineage>
</organism>
<name>A0A2N1LLA5_9GLOM</name>
<reference evidence="1 2" key="2">
    <citation type="submission" date="2017-10" db="EMBL/GenBank/DDBJ databases">
        <title>Extensive intraspecific genome diversity in a model arbuscular mycorrhizal fungus.</title>
        <authorList>
            <person name="Chen E.C.H."/>
            <person name="Morin E."/>
            <person name="Baudet D."/>
            <person name="Noel J."/>
            <person name="Ndikumana S."/>
            <person name="Charron P."/>
            <person name="St-Onge C."/>
            <person name="Giorgi J."/>
            <person name="Grigoriev I.V."/>
            <person name="Roux C."/>
            <person name="Martin F.M."/>
            <person name="Corradi N."/>
        </authorList>
    </citation>
    <scope>NUCLEOTIDE SEQUENCE [LARGE SCALE GENOMIC DNA]</scope>
    <source>
        <strain evidence="1 2">C2</strain>
    </source>
</reference>
<reference evidence="1 2" key="1">
    <citation type="submission" date="2016-04" db="EMBL/GenBank/DDBJ databases">
        <title>Genome analyses suggest a sexual origin of heterokaryosis in a supposedly ancient asexual fungus.</title>
        <authorList>
            <person name="Ropars J."/>
            <person name="Sedzielewska K."/>
            <person name="Noel J."/>
            <person name="Charron P."/>
            <person name="Farinelli L."/>
            <person name="Marton T."/>
            <person name="Kruger M."/>
            <person name="Pelin A."/>
            <person name="Brachmann A."/>
            <person name="Corradi N."/>
        </authorList>
    </citation>
    <scope>NUCLEOTIDE SEQUENCE [LARGE SCALE GENOMIC DNA]</scope>
    <source>
        <strain evidence="1 2">C2</strain>
    </source>
</reference>